<dbReference type="InterPro" id="IPR037069">
    <property type="entry name" value="AcylCoA_DH/ox_N_sf"/>
</dbReference>
<evidence type="ECO:0000313" key="13">
    <source>
        <dbReference type="Proteomes" id="UP000295554"/>
    </source>
</evidence>
<dbReference type="PROSITE" id="PS00072">
    <property type="entry name" value="ACYL_COA_DH_1"/>
    <property type="match status" value="1"/>
</dbReference>
<dbReference type="FunFam" id="1.10.540.10:FF:000026">
    <property type="entry name" value="Acyl-CoA dehydrogenase medium chain"/>
    <property type="match status" value="1"/>
</dbReference>
<dbReference type="Proteomes" id="UP000295554">
    <property type="component" value="Unassembled WGS sequence"/>
</dbReference>
<dbReference type="SUPFAM" id="SSF47203">
    <property type="entry name" value="Acyl-CoA dehydrogenase C-terminal domain-like"/>
    <property type="match status" value="1"/>
</dbReference>
<dbReference type="InterPro" id="IPR013786">
    <property type="entry name" value="AcylCoA_DH/ox_N"/>
</dbReference>
<protein>
    <recommendedName>
        <fullName evidence="7">Cyclohexane-1-carbonyl-CoA dehydrogenase</fullName>
        <ecNumber evidence="6">1.3.8.11</ecNumber>
    </recommendedName>
</protein>
<evidence type="ECO:0000259" key="11">
    <source>
        <dbReference type="Pfam" id="PF02771"/>
    </source>
</evidence>
<evidence type="ECO:0000256" key="1">
    <source>
        <dbReference type="ARBA" id="ARBA00001974"/>
    </source>
</evidence>
<dbReference type="Gene3D" id="1.10.540.10">
    <property type="entry name" value="Acyl-CoA dehydrogenase/oxidase, N-terminal domain"/>
    <property type="match status" value="1"/>
</dbReference>
<dbReference type="PIRSF" id="PIRSF016578">
    <property type="entry name" value="HsaA"/>
    <property type="match status" value="1"/>
</dbReference>
<proteinExistence type="inferred from homology"/>
<dbReference type="EC" id="1.3.8.11" evidence="6"/>
<evidence type="ECO:0000256" key="6">
    <source>
        <dbReference type="ARBA" id="ARBA00066361"/>
    </source>
</evidence>
<keyword evidence="3 8" id="KW-0285">Flavoprotein</keyword>
<feature type="domain" description="Acyl-CoA dehydrogenase/oxidase C-terminal" evidence="9">
    <location>
        <begin position="233"/>
        <end position="385"/>
    </location>
</feature>
<dbReference type="EMBL" id="SMSE01000003">
    <property type="protein sequence ID" value="TDG12426.1"/>
    <property type="molecule type" value="Genomic_DNA"/>
</dbReference>
<accession>A0A4R5LPV2</accession>
<keyword evidence="5 8" id="KW-0560">Oxidoreductase</keyword>
<dbReference type="InterPro" id="IPR006089">
    <property type="entry name" value="Acyl-CoA_DH_CS"/>
</dbReference>
<dbReference type="Pfam" id="PF00441">
    <property type="entry name" value="Acyl-CoA_dh_1"/>
    <property type="match status" value="1"/>
</dbReference>
<dbReference type="InterPro" id="IPR046373">
    <property type="entry name" value="Acyl-CoA_Oxase/DH_mid-dom_sf"/>
</dbReference>
<comment type="similarity">
    <text evidence="2 8">Belongs to the acyl-CoA dehydrogenase family.</text>
</comment>
<dbReference type="SUPFAM" id="SSF56645">
    <property type="entry name" value="Acyl-CoA dehydrogenase NM domain-like"/>
    <property type="match status" value="1"/>
</dbReference>
<feature type="domain" description="Acyl-CoA oxidase/dehydrogenase middle" evidence="10">
    <location>
        <begin position="124"/>
        <end position="220"/>
    </location>
</feature>
<dbReference type="PANTHER" id="PTHR43884">
    <property type="entry name" value="ACYL-COA DEHYDROGENASE"/>
    <property type="match status" value="1"/>
</dbReference>
<comment type="cofactor">
    <cofactor evidence="1 8">
        <name>FAD</name>
        <dbReference type="ChEBI" id="CHEBI:57692"/>
    </cofactor>
</comment>
<dbReference type="Gene3D" id="2.40.110.10">
    <property type="entry name" value="Butyryl-CoA Dehydrogenase, subunit A, domain 2"/>
    <property type="match status" value="1"/>
</dbReference>
<gene>
    <name evidence="12" type="ORF">E2F43_12515</name>
</gene>
<evidence type="ECO:0000256" key="3">
    <source>
        <dbReference type="ARBA" id="ARBA00022630"/>
    </source>
</evidence>
<evidence type="ECO:0000256" key="7">
    <source>
        <dbReference type="ARBA" id="ARBA00067292"/>
    </source>
</evidence>
<keyword evidence="13" id="KW-1185">Reference proteome</keyword>
<reference evidence="12 13" key="1">
    <citation type="submission" date="2019-03" db="EMBL/GenBank/DDBJ databases">
        <title>Seongchinamella monodicae gen. nov., sp. nov., a novel member of the Gammaproteobacteria isolated from a tidal mudflat of beach.</title>
        <authorList>
            <person name="Yang H.G."/>
            <person name="Kang J.W."/>
            <person name="Lee S.D."/>
        </authorList>
    </citation>
    <scope>NUCLEOTIDE SEQUENCE [LARGE SCALE GENOMIC DNA]</scope>
    <source>
        <strain evidence="12 13">GH4-78</strain>
    </source>
</reference>
<dbReference type="FunFam" id="2.40.110.10:FF:000009">
    <property type="entry name" value="Acyl-CoA dehydrogenase"/>
    <property type="match status" value="1"/>
</dbReference>
<dbReference type="InterPro" id="IPR009100">
    <property type="entry name" value="AcylCoA_DH/oxidase_NM_dom_sf"/>
</dbReference>
<evidence type="ECO:0000256" key="2">
    <source>
        <dbReference type="ARBA" id="ARBA00009347"/>
    </source>
</evidence>
<dbReference type="InterPro" id="IPR006091">
    <property type="entry name" value="Acyl-CoA_Oxase/DH_mid-dom"/>
</dbReference>
<name>A0A4R5LPV2_9GAMM</name>
<dbReference type="Pfam" id="PF02770">
    <property type="entry name" value="Acyl-CoA_dh_M"/>
    <property type="match status" value="1"/>
</dbReference>
<evidence type="ECO:0000259" key="9">
    <source>
        <dbReference type="Pfam" id="PF00441"/>
    </source>
</evidence>
<keyword evidence="4 8" id="KW-0274">FAD</keyword>
<feature type="domain" description="Acyl-CoA dehydrogenase/oxidase N-terminal" evidence="11">
    <location>
        <begin position="10"/>
        <end position="120"/>
    </location>
</feature>
<dbReference type="InterPro" id="IPR009075">
    <property type="entry name" value="AcylCo_DH/oxidase_C"/>
</dbReference>
<sequence length="389" mass="43015">MNTQFGLSVDQRALIDHADKFAREQLYPLAAKMDEEEWWPRDLMPKLDELGFLGVTVDPKYGGAGMSIMDAGLILQAFSRYNHAAALAWVAHDNLCANNIYNNGSEAVRERFLPKLCSGEWIGCLGLTEPGAGSDALGSMRTRAVRDGDDYVINGSKLYITNGPVADICLLYAKTEQDRGSKGITAFVVKTDTPGFKVAQKLIKMGFRGSQTAELVFEDMRVPAENIVGVVHEGHQVVMSGLDFERALISPINVGIAERTLELAIEFAKTREQFGQPIANFQMVQSRLADMYVWKETMRTYCWSILSEVSQVDESQAGRGEIHAKTAASVMYCANMCNKVLDNGVQIFGGNGYIWESEINRLFRSTKLLEIGAGTTEVRKMIISGELLK</sequence>
<evidence type="ECO:0000313" key="12">
    <source>
        <dbReference type="EMBL" id="TDG12426.1"/>
    </source>
</evidence>
<evidence type="ECO:0000256" key="8">
    <source>
        <dbReference type="RuleBase" id="RU362125"/>
    </source>
</evidence>
<dbReference type="Pfam" id="PF02771">
    <property type="entry name" value="Acyl-CoA_dh_N"/>
    <property type="match status" value="1"/>
</dbReference>
<dbReference type="PANTHER" id="PTHR43884:SF12">
    <property type="entry name" value="ISOVALERYL-COA DEHYDROGENASE, MITOCHONDRIAL-RELATED"/>
    <property type="match status" value="1"/>
</dbReference>
<dbReference type="GO" id="GO:0008470">
    <property type="term" value="F:3-methylbutanoyl-CoA dehydrogenase activity"/>
    <property type="evidence" value="ECO:0007669"/>
    <property type="project" value="TreeGrafter"/>
</dbReference>
<comment type="caution">
    <text evidence="12">The sequence shown here is derived from an EMBL/GenBank/DDBJ whole genome shotgun (WGS) entry which is preliminary data.</text>
</comment>
<dbReference type="OrthoDB" id="6138585at2"/>
<organism evidence="12 13">
    <name type="scientific">Seongchinamella unica</name>
    <dbReference type="NCBI Taxonomy" id="2547392"/>
    <lineage>
        <taxon>Bacteria</taxon>
        <taxon>Pseudomonadati</taxon>
        <taxon>Pseudomonadota</taxon>
        <taxon>Gammaproteobacteria</taxon>
        <taxon>Cellvibrionales</taxon>
        <taxon>Halieaceae</taxon>
        <taxon>Seongchinamella</taxon>
    </lineage>
</organism>
<dbReference type="Gene3D" id="1.20.140.10">
    <property type="entry name" value="Butyryl-CoA Dehydrogenase, subunit A, domain 3"/>
    <property type="match status" value="1"/>
</dbReference>
<dbReference type="InterPro" id="IPR036250">
    <property type="entry name" value="AcylCo_DH-like_C"/>
</dbReference>
<dbReference type="AlphaFoldDB" id="A0A4R5LPV2"/>
<evidence type="ECO:0000256" key="5">
    <source>
        <dbReference type="ARBA" id="ARBA00023002"/>
    </source>
</evidence>
<dbReference type="GO" id="GO:0006552">
    <property type="term" value="P:L-leucine catabolic process"/>
    <property type="evidence" value="ECO:0007669"/>
    <property type="project" value="TreeGrafter"/>
</dbReference>
<evidence type="ECO:0000259" key="10">
    <source>
        <dbReference type="Pfam" id="PF02770"/>
    </source>
</evidence>
<evidence type="ECO:0000256" key="4">
    <source>
        <dbReference type="ARBA" id="ARBA00022827"/>
    </source>
</evidence>
<dbReference type="RefSeq" id="WP_133213208.1">
    <property type="nucleotide sequence ID" value="NZ_SMSE01000003.1"/>
</dbReference>
<dbReference type="GO" id="GO:0050660">
    <property type="term" value="F:flavin adenine dinucleotide binding"/>
    <property type="evidence" value="ECO:0007669"/>
    <property type="project" value="InterPro"/>
</dbReference>